<keyword evidence="2 11" id="KW-0813">Transport</keyword>
<reference evidence="16 17" key="1">
    <citation type="submission" date="2022-05" db="EMBL/GenBank/DDBJ databases">
        <authorList>
            <person name="Jo J.-H."/>
            <person name="Im W.-T."/>
        </authorList>
    </citation>
    <scope>NUCLEOTIDE SEQUENCE [LARGE SCALE GENOMIC DNA]</scope>
    <source>
        <strain evidence="16 17">NSE70-1</strain>
    </source>
</reference>
<evidence type="ECO:0000256" key="11">
    <source>
        <dbReference type="PROSITE-ProRule" id="PRU01360"/>
    </source>
</evidence>
<evidence type="ECO:0000256" key="8">
    <source>
        <dbReference type="ARBA" id="ARBA00023077"/>
    </source>
</evidence>
<comment type="subcellular location">
    <subcellularLocation>
        <location evidence="1 11">Cell outer membrane</location>
        <topology evidence="1 11">Multi-pass membrane protein</topology>
    </subcellularLocation>
</comment>
<dbReference type="Pfam" id="PF07715">
    <property type="entry name" value="Plug"/>
    <property type="match status" value="1"/>
</dbReference>
<keyword evidence="7" id="KW-0406">Ion transport</keyword>
<dbReference type="PANTHER" id="PTHR32552:SF81">
    <property type="entry name" value="TONB-DEPENDENT OUTER MEMBRANE RECEPTOR"/>
    <property type="match status" value="1"/>
</dbReference>
<keyword evidence="17" id="KW-1185">Reference proteome</keyword>
<dbReference type="Gene3D" id="2.40.170.20">
    <property type="entry name" value="TonB-dependent receptor, beta-barrel domain"/>
    <property type="match status" value="2"/>
</dbReference>
<evidence type="ECO:0000259" key="14">
    <source>
        <dbReference type="Pfam" id="PF00593"/>
    </source>
</evidence>
<keyword evidence="10 11" id="KW-0998">Cell outer membrane</keyword>
<dbReference type="InterPro" id="IPR012910">
    <property type="entry name" value="Plug_dom"/>
</dbReference>
<evidence type="ECO:0000256" key="4">
    <source>
        <dbReference type="ARBA" id="ARBA00022496"/>
    </source>
</evidence>
<keyword evidence="4" id="KW-0410">Iron transport</keyword>
<evidence type="ECO:0000256" key="5">
    <source>
        <dbReference type="ARBA" id="ARBA00022692"/>
    </source>
</evidence>
<evidence type="ECO:0000256" key="13">
    <source>
        <dbReference type="SAM" id="SignalP"/>
    </source>
</evidence>
<keyword evidence="13" id="KW-0732">Signal</keyword>
<keyword evidence="3 11" id="KW-1134">Transmembrane beta strand</keyword>
<feature type="domain" description="TonB-dependent receptor-like beta-barrel" evidence="14">
    <location>
        <begin position="318"/>
        <end position="791"/>
    </location>
</feature>
<proteinExistence type="inferred from homology"/>
<comment type="caution">
    <text evidence="16">The sequence shown here is derived from an EMBL/GenBank/DDBJ whole genome shotgun (WGS) entry which is preliminary data.</text>
</comment>
<dbReference type="PROSITE" id="PS52016">
    <property type="entry name" value="TONB_DEPENDENT_REC_3"/>
    <property type="match status" value="1"/>
</dbReference>
<sequence>MTRRTSFARRSCGLFLASTAILSTSAFAQQTAGEQEAAATQRLVEGDEIVVTATKRVENLQDVPIAITAFGTKTLDDNHVDSFEDYAKMIPSLSQQSSGPGASNVYFRGVASGENANHSTSLPSVGTYLDEQPITTIQGALDLHVFDIERIEALAGPQGTLYGASSEAGTIRIITNKPDLSGTYGEVGLEVNNTAHGDWGYTAEGFINAPLNENIAARVVAWYRRDGGYIDNIHAIRNYTEFTLEQDPEGDPGDLIPTPTGNIISRDNADLAEDDYNDVYTYGARAALKIDLNEDWSITPQIMGQSQKAYGSFAEESGYDDLETAQFYYEKTKDKWWQAALTVEGKIGNFDMTYAGAYMKRQIDGSFDYSDYSYFYNELSGYGAYWYDNDGDPIDPTQYIISDDSFKKMSHELRFTSPAENRFRVVGGLFLQRQEHNIEQNYKIDNLDDHLAVDGYPDNIWLTKQLRVDRDKAIFGELSYDVTPELTLTAGGRYYWYKNSLEGFFGYNSFDDDGLGYSGNDQYNCDLFGPSTVNGAPCNNVDKTTKDSGAVYRFNATWKPNDDLLLYATWSKGFRPGGVNRRGTLPPYDPDFLINYEAGAKYSFGSGSHFNFAIYQENWKDIQLSFLGANGLTEVRNAGDARIRGIEADLYLRLMPGLSWSTGASYNDAEIRNDFCSIAVPDFDCTIDVDLDDSGAIDDSSEENAKLADKGTRLPVTSRWKLNSRLRYDWDLTSDIKAHAQASLTYEGDRRADLRDIENAIIGEYDAYTLVDASTGIDKGPWSVDLYVKNIFDVRGQITKGIQCLETVCGDPDGVTAIGPKIYTTVTRPRMFGLRVGRKF</sequence>
<organism evidence="16 17">
    <name type="scientific">Sphingomonas caseinilyticus</name>
    <dbReference type="NCBI Taxonomy" id="2908205"/>
    <lineage>
        <taxon>Bacteria</taxon>
        <taxon>Pseudomonadati</taxon>
        <taxon>Pseudomonadota</taxon>
        <taxon>Alphaproteobacteria</taxon>
        <taxon>Sphingomonadales</taxon>
        <taxon>Sphingomonadaceae</taxon>
        <taxon>Sphingomonas</taxon>
    </lineage>
</organism>
<dbReference type="SUPFAM" id="SSF56935">
    <property type="entry name" value="Porins"/>
    <property type="match status" value="1"/>
</dbReference>
<evidence type="ECO:0000256" key="12">
    <source>
        <dbReference type="RuleBase" id="RU003357"/>
    </source>
</evidence>
<evidence type="ECO:0000256" key="2">
    <source>
        <dbReference type="ARBA" id="ARBA00022448"/>
    </source>
</evidence>
<dbReference type="InterPro" id="IPR000531">
    <property type="entry name" value="Beta-barrel_TonB"/>
</dbReference>
<keyword evidence="16" id="KW-0675">Receptor</keyword>
<name>A0ABT0RSC8_9SPHN</name>
<dbReference type="Proteomes" id="UP001203410">
    <property type="component" value="Unassembled WGS sequence"/>
</dbReference>
<evidence type="ECO:0000256" key="3">
    <source>
        <dbReference type="ARBA" id="ARBA00022452"/>
    </source>
</evidence>
<dbReference type="InterPro" id="IPR036942">
    <property type="entry name" value="Beta-barrel_TonB_sf"/>
</dbReference>
<keyword evidence="8 12" id="KW-0798">TonB box</keyword>
<keyword evidence="5 11" id="KW-0812">Transmembrane</keyword>
<evidence type="ECO:0000256" key="10">
    <source>
        <dbReference type="ARBA" id="ARBA00023237"/>
    </source>
</evidence>
<evidence type="ECO:0000256" key="1">
    <source>
        <dbReference type="ARBA" id="ARBA00004571"/>
    </source>
</evidence>
<feature type="signal peptide" evidence="13">
    <location>
        <begin position="1"/>
        <end position="28"/>
    </location>
</feature>
<evidence type="ECO:0000313" key="16">
    <source>
        <dbReference type="EMBL" id="MCL6697908.1"/>
    </source>
</evidence>
<protein>
    <submittedName>
        <fullName evidence="16">TonB-dependent receptor</fullName>
    </submittedName>
</protein>
<feature type="chain" id="PRO_5045798534" evidence="13">
    <location>
        <begin position="29"/>
        <end position="840"/>
    </location>
</feature>
<keyword evidence="9 11" id="KW-0472">Membrane</keyword>
<evidence type="ECO:0000259" key="15">
    <source>
        <dbReference type="Pfam" id="PF07715"/>
    </source>
</evidence>
<evidence type="ECO:0000256" key="6">
    <source>
        <dbReference type="ARBA" id="ARBA00023004"/>
    </source>
</evidence>
<dbReference type="RefSeq" id="WP_249903253.1">
    <property type="nucleotide sequence ID" value="NZ_JAMGBA010000001.1"/>
</dbReference>
<dbReference type="InterPro" id="IPR039426">
    <property type="entry name" value="TonB-dep_rcpt-like"/>
</dbReference>
<gene>
    <name evidence="16" type="ORF">LZ496_03805</name>
</gene>
<dbReference type="PANTHER" id="PTHR32552">
    <property type="entry name" value="FERRICHROME IRON RECEPTOR-RELATED"/>
    <property type="match status" value="1"/>
</dbReference>
<keyword evidence="6" id="KW-0408">Iron</keyword>
<evidence type="ECO:0000256" key="9">
    <source>
        <dbReference type="ARBA" id="ARBA00023136"/>
    </source>
</evidence>
<feature type="domain" description="TonB-dependent receptor plug" evidence="15">
    <location>
        <begin position="60"/>
        <end position="170"/>
    </location>
</feature>
<evidence type="ECO:0000313" key="17">
    <source>
        <dbReference type="Proteomes" id="UP001203410"/>
    </source>
</evidence>
<dbReference type="EMBL" id="JAMGBA010000001">
    <property type="protein sequence ID" value="MCL6697908.1"/>
    <property type="molecule type" value="Genomic_DNA"/>
</dbReference>
<accession>A0ABT0RSC8</accession>
<comment type="similarity">
    <text evidence="11 12">Belongs to the TonB-dependent receptor family.</text>
</comment>
<dbReference type="Pfam" id="PF00593">
    <property type="entry name" value="TonB_dep_Rec_b-barrel"/>
    <property type="match status" value="1"/>
</dbReference>
<evidence type="ECO:0000256" key="7">
    <source>
        <dbReference type="ARBA" id="ARBA00023065"/>
    </source>
</evidence>